<evidence type="ECO:0000313" key="1">
    <source>
        <dbReference type="EMBL" id="UYV66009.1"/>
    </source>
</evidence>
<dbReference type="EMBL" id="CP092865">
    <property type="protein sequence ID" value="UYV66009.1"/>
    <property type="molecule type" value="Genomic_DNA"/>
</dbReference>
<protein>
    <submittedName>
        <fullName evidence="1">Uncharacterized protein</fullName>
    </submittedName>
</protein>
<keyword evidence="2" id="KW-1185">Reference proteome</keyword>
<gene>
    <name evidence="1" type="ORF">LAZ67_3006169</name>
</gene>
<sequence>MLAVILYYQRSCEYLRKLGRVGLMTGFEGWRSRPIDRNWEVRNFRPLLTEADCRKETTVLEGPGPGDEWVLHCFSEPNLDKVAIYSQLCRRQDGKGVVLKAGPAEEPGL</sequence>
<organism evidence="1 2">
    <name type="scientific">Cordylochernes scorpioides</name>
    <dbReference type="NCBI Taxonomy" id="51811"/>
    <lineage>
        <taxon>Eukaryota</taxon>
        <taxon>Metazoa</taxon>
        <taxon>Ecdysozoa</taxon>
        <taxon>Arthropoda</taxon>
        <taxon>Chelicerata</taxon>
        <taxon>Arachnida</taxon>
        <taxon>Pseudoscorpiones</taxon>
        <taxon>Cheliferoidea</taxon>
        <taxon>Chernetidae</taxon>
        <taxon>Cordylochernes</taxon>
    </lineage>
</organism>
<proteinExistence type="predicted"/>
<name>A0ABY6KCA4_9ARAC</name>
<reference evidence="1 2" key="1">
    <citation type="submission" date="2022-01" db="EMBL/GenBank/DDBJ databases">
        <title>A chromosomal length assembly of Cordylochernes scorpioides.</title>
        <authorList>
            <person name="Zeh D."/>
            <person name="Zeh J."/>
        </authorList>
    </citation>
    <scope>NUCLEOTIDE SEQUENCE [LARGE SCALE GENOMIC DNA]</scope>
    <source>
        <strain evidence="1">IN4F17</strain>
        <tissue evidence="1">Whole Body</tissue>
    </source>
</reference>
<dbReference type="Proteomes" id="UP001235939">
    <property type="component" value="Chromosome 03"/>
</dbReference>
<evidence type="ECO:0000313" key="2">
    <source>
        <dbReference type="Proteomes" id="UP001235939"/>
    </source>
</evidence>
<accession>A0ABY6KCA4</accession>